<dbReference type="FunFam" id="3.30.160.60:FF:001840">
    <property type="entry name" value="Paternally-expressed gene 3 protein"/>
    <property type="match status" value="1"/>
</dbReference>
<dbReference type="PANTHER" id="PTHR16515">
    <property type="entry name" value="PR DOMAIN ZINC FINGER PROTEIN"/>
    <property type="match status" value="1"/>
</dbReference>
<organism evidence="9 10">
    <name type="scientific">Plectus sambesii</name>
    <dbReference type="NCBI Taxonomy" id="2011161"/>
    <lineage>
        <taxon>Eukaryota</taxon>
        <taxon>Metazoa</taxon>
        <taxon>Ecdysozoa</taxon>
        <taxon>Nematoda</taxon>
        <taxon>Chromadorea</taxon>
        <taxon>Plectida</taxon>
        <taxon>Plectina</taxon>
        <taxon>Plectoidea</taxon>
        <taxon>Plectidae</taxon>
        <taxon>Plectus</taxon>
    </lineage>
</organism>
<dbReference type="InterPro" id="IPR050331">
    <property type="entry name" value="Zinc_finger"/>
</dbReference>
<dbReference type="GO" id="GO:0005634">
    <property type="term" value="C:nucleus"/>
    <property type="evidence" value="ECO:0007669"/>
    <property type="project" value="UniProtKB-SubCell"/>
</dbReference>
<feature type="domain" description="C2H2-type" evidence="8">
    <location>
        <begin position="269"/>
        <end position="296"/>
    </location>
</feature>
<dbReference type="PROSITE" id="PS50157">
    <property type="entry name" value="ZINC_FINGER_C2H2_2"/>
    <property type="match status" value="4"/>
</dbReference>
<accession>A0A914WJR0</accession>
<dbReference type="PANTHER" id="PTHR16515:SF49">
    <property type="entry name" value="GASTRULA ZINC FINGER PROTEIN XLCGF49.1-LIKE-RELATED"/>
    <property type="match status" value="1"/>
</dbReference>
<dbReference type="Proteomes" id="UP000887566">
    <property type="component" value="Unplaced"/>
</dbReference>
<keyword evidence="5" id="KW-0862">Zinc</keyword>
<keyword evidence="2" id="KW-0479">Metal-binding</keyword>
<keyword evidence="6" id="KW-0539">Nucleus</keyword>
<evidence type="ECO:0000256" key="6">
    <source>
        <dbReference type="ARBA" id="ARBA00023242"/>
    </source>
</evidence>
<evidence type="ECO:0000256" key="4">
    <source>
        <dbReference type="ARBA" id="ARBA00022771"/>
    </source>
</evidence>
<evidence type="ECO:0000256" key="3">
    <source>
        <dbReference type="ARBA" id="ARBA00022737"/>
    </source>
</evidence>
<keyword evidence="9" id="KW-1185">Reference proteome</keyword>
<dbReference type="GO" id="GO:0010468">
    <property type="term" value="P:regulation of gene expression"/>
    <property type="evidence" value="ECO:0007669"/>
    <property type="project" value="TreeGrafter"/>
</dbReference>
<name>A0A914WJR0_9BILA</name>
<dbReference type="WBParaSite" id="PSAMB.scaffold4378size14845.g24130.t1">
    <property type="protein sequence ID" value="PSAMB.scaffold4378size14845.g24130.t1"/>
    <property type="gene ID" value="PSAMB.scaffold4378size14845.g24130"/>
</dbReference>
<reference evidence="10" key="1">
    <citation type="submission" date="2022-11" db="UniProtKB">
        <authorList>
            <consortium name="WormBaseParasite"/>
        </authorList>
    </citation>
    <scope>IDENTIFICATION</scope>
</reference>
<dbReference type="FunFam" id="3.30.160.60:FF:002343">
    <property type="entry name" value="Zinc finger protein 33A"/>
    <property type="match status" value="2"/>
</dbReference>
<dbReference type="SMART" id="SM00355">
    <property type="entry name" value="ZnF_C2H2"/>
    <property type="match status" value="6"/>
</dbReference>
<keyword evidence="3" id="KW-0677">Repeat</keyword>
<evidence type="ECO:0000256" key="5">
    <source>
        <dbReference type="ARBA" id="ARBA00022833"/>
    </source>
</evidence>
<evidence type="ECO:0000256" key="1">
    <source>
        <dbReference type="ARBA" id="ARBA00004123"/>
    </source>
</evidence>
<dbReference type="AlphaFoldDB" id="A0A914WJR0"/>
<evidence type="ECO:0000256" key="7">
    <source>
        <dbReference type="PROSITE-ProRule" id="PRU00042"/>
    </source>
</evidence>
<feature type="domain" description="C2H2-type" evidence="8">
    <location>
        <begin position="297"/>
        <end position="325"/>
    </location>
</feature>
<evidence type="ECO:0000259" key="8">
    <source>
        <dbReference type="PROSITE" id="PS50157"/>
    </source>
</evidence>
<dbReference type="Pfam" id="PF00096">
    <property type="entry name" value="zf-C2H2"/>
    <property type="match status" value="2"/>
</dbReference>
<dbReference type="InterPro" id="IPR013087">
    <property type="entry name" value="Znf_C2H2_type"/>
</dbReference>
<comment type="subcellular location">
    <subcellularLocation>
        <location evidence="1">Nucleus</location>
    </subcellularLocation>
</comment>
<dbReference type="GO" id="GO:0008270">
    <property type="term" value="F:zinc ion binding"/>
    <property type="evidence" value="ECO:0007669"/>
    <property type="project" value="UniProtKB-KW"/>
</dbReference>
<evidence type="ECO:0000313" key="9">
    <source>
        <dbReference type="Proteomes" id="UP000887566"/>
    </source>
</evidence>
<proteinExistence type="predicted"/>
<dbReference type="Gene3D" id="3.30.160.60">
    <property type="entry name" value="Classic Zinc Finger"/>
    <property type="match status" value="5"/>
</dbReference>
<dbReference type="SUPFAM" id="SSF57667">
    <property type="entry name" value="beta-beta-alpha zinc fingers"/>
    <property type="match status" value="2"/>
</dbReference>
<dbReference type="PROSITE" id="PS00028">
    <property type="entry name" value="ZINC_FINGER_C2H2_1"/>
    <property type="match status" value="4"/>
</dbReference>
<evidence type="ECO:0000313" key="10">
    <source>
        <dbReference type="WBParaSite" id="PSAMB.scaffold4378size14845.g24130.t1"/>
    </source>
</evidence>
<feature type="domain" description="C2H2-type" evidence="8">
    <location>
        <begin position="326"/>
        <end position="354"/>
    </location>
</feature>
<sequence length="405" mass="45789">MESYPVAFRCAGCNEEKPSYDALECHIWAQHLRTFPFRCALCGFPALTATAIAAHSAEYHDSAPRVEFKRKLDDEIKLKRLISQSIVVPVIEQEEVFGDDAGQQVDHVDSHHHQQQLIRQMDEGPVASHDDPLGQESVVAEEIIGENEVLDDSMVPVDEAGGYEVAYEQLVPIVDENGQEHTVQYVDQHGHPVVMAPYHTMTEGMAVMTRRAAARLARSRHIETVVRRVAAKPRRRAPTIHQCEECGKILKYPSKIAEHKRSHTGERPHMCPQCGLSFSQKGALKCHVRLHTGERPYECTWECGRSFVSSSARQMHEKTHTGEKPFACGVCGQLFSKKFHMLRHQRNQHDGGDELLGLDMAGPDAEELTSTVEEVIEGVRKTRLKRVGMMRRMQQQTDLQQQQSY</sequence>
<keyword evidence="4 7" id="KW-0863">Zinc-finger</keyword>
<protein>
    <submittedName>
        <fullName evidence="10">C2H2-type domain-containing protein</fullName>
    </submittedName>
</protein>
<evidence type="ECO:0000256" key="2">
    <source>
        <dbReference type="ARBA" id="ARBA00022723"/>
    </source>
</evidence>
<dbReference type="InterPro" id="IPR036236">
    <property type="entry name" value="Znf_C2H2_sf"/>
</dbReference>
<feature type="domain" description="C2H2-type" evidence="8">
    <location>
        <begin position="241"/>
        <end position="268"/>
    </location>
</feature>